<dbReference type="PANTHER" id="PTHR11439">
    <property type="entry name" value="GAG-POL-RELATED RETROTRANSPOSON"/>
    <property type="match status" value="1"/>
</dbReference>
<dbReference type="OMA" id="YERTNHI"/>
<feature type="non-terminal residue" evidence="1">
    <location>
        <position position="92"/>
    </location>
</feature>
<evidence type="ECO:0000313" key="1">
    <source>
        <dbReference type="EMBL" id="KAH9308525.1"/>
    </source>
</evidence>
<accession>A0AA38L1U5</accession>
<name>A0AA38L1U5_TAXCH</name>
<dbReference type="Proteomes" id="UP000824469">
    <property type="component" value="Unassembled WGS sequence"/>
</dbReference>
<keyword evidence="2" id="KW-1185">Reference proteome</keyword>
<feature type="non-terminal residue" evidence="1">
    <location>
        <position position="1"/>
    </location>
</feature>
<organism evidence="1 2">
    <name type="scientific">Taxus chinensis</name>
    <name type="common">Chinese yew</name>
    <name type="synonym">Taxus wallichiana var. chinensis</name>
    <dbReference type="NCBI Taxonomy" id="29808"/>
    <lineage>
        <taxon>Eukaryota</taxon>
        <taxon>Viridiplantae</taxon>
        <taxon>Streptophyta</taxon>
        <taxon>Embryophyta</taxon>
        <taxon>Tracheophyta</taxon>
        <taxon>Spermatophyta</taxon>
        <taxon>Pinopsida</taxon>
        <taxon>Pinidae</taxon>
        <taxon>Conifers II</taxon>
        <taxon>Cupressales</taxon>
        <taxon>Taxaceae</taxon>
        <taxon>Taxus</taxon>
    </lineage>
</organism>
<sequence length="92" mass="10874">AEYHSVGEVVCKVIWLRLILEELGIPQEKVTTMYVENEGVLKLFHNLVFYERTNHIDVQVHFICEHVLKQNIQLQFFPTTEQREDIFTNSLA</sequence>
<dbReference type="EMBL" id="JAHRHJ020000007">
    <property type="protein sequence ID" value="KAH9308525.1"/>
    <property type="molecule type" value="Genomic_DNA"/>
</dbReference>
<comment type="caution">
    <text evidence="1">The sequence shown here is derived from an EMBL/GenBank/DDBJ whole genome shotgun (WGS) entry which is preliminary data.</text>
</comment>
<proteinExistence type="predicted"/>
<evidence type="ECO:0000313" key="2">
    <source>
        <dbReference type="Proteomes" id="UP000824469"/>
    </source>
</evidence>
<gene>
    <name evidence="1" type="ORF">KI387_036436</name>
</gene>
<dbReference type="PANTHER" id="PTHR11439:SF463">
    <property type="entry name" value="REVERSE TRANSCRIPTASE TY1_COPIA-TYPE DOMAIN-CONTAINING PROTEIN"/>
    <property type="match status" value="1"/>
</dbReference>
<protein>
    <submittedName>
        <fullName evidence="1">Uncharacterized protein</fullName>
    </submittedName>
</protein>
<dbReference type="AlphaFoldDB" id="A0AA38L1U5"/>
<dbReference type="CDD" id="cd09272">
    <property type="entry name" value="RNase_HI_RT_Ty1"/>
    <property type="match status" value="1"/>
</dbReference>
<reference evidence="1 2" key="1">
    <citation type="journal article" date="2021" name="Nat. Plants">
        <title>The Taxus genome provides insights into paclitaxel biosynthesis.</title>
        <authorList>
            <person name="Xiong X."/>
            <person name="Gou J."/>
            <person name="Liao Q."/>
            <person name="Li Y."/>
            <person name="Zhou Q."/>
            <person name="Bi G."/>
            <person name="Li C."/>
            <person name="Du R."/>
            <person name="Wang X."/>
            <person name="Sun T."/>
            <person name="Guo L."/>
            <person name="Liang H."/>
            <person name="Lu P."/>
            <person name="Wu Y."/>
            <person name="Zhang Z."/>
            <person name="Ro D.K."/>
            <person name="Shang Y."/>
            <person name="Huang S."/>
            <person name="Yan J."/>
        </authorList>
    </citation>
    <scope>NUCLEOTIDE SEQUENCE [LARGE SCALE GENOMIC DNA]</scope>
    <source>
        <strain evidence="1">Ta-2019</strain>
    </source>
</reference>